<dbReference type="InterPro" id="IPR003439">
    <property type="entry name" value="ABC_transporter-like_ATP-bd"/>
</dbReference>
<keyword evidence="5" id="KW-1185">Reference proteome</keyword>
<proteinExistence type="predicted"/>
<dbReference type="Pfam" id="PF00005">
    <property type="entry name" value="ABC_tran"/>
    <property type="match status" value="1"/>
</dbReference>
<dbReference type="Proteomes" id="UP001500177">
    <property type="component" value="Unassembled WGS sequence"/>
</dbReference>
<dbReference type="Gene3D" id="3.40.50.300">
    <property type="entry name" value="P-loop containing nucleotide triphosphate hydrolases"/>
    <property type="match status" value="1"/>
</dbReference>
<keyword evidence="2" id="KW-0067">ATP-binding</keyword>
<dbReference type="InterPro" id="IPR003593">
    <property type="entry name" value="AAA+_ATPase"/>
</dbReference>
<evidence type="ECO:0000313" key="5">
    <source>
        <dbReference type="Proteomes" id="UP001500177"/>
    </source>
</evidence>
<reference evidence="5" key="1">
    <citation type="journal article" date="2019" name="Int. J. Syst. Evol. Microbiol.">
        <title>The Global Catalogue of Microorganisms (GCM) 10K type strain sequencing project: providing services to taxonomists for standard genome sequencing and annotation.</title>
        <authorList>
            <consortium name="The Broad Institute Genomics Platform"/>
            <consortium name="The Broad Institute Genome Sequencing Center for Infectious Disease"/>
            <person name="Wu L."/>
            <person name="Ma J."/>
        </authorList>
    </citation>
    <scope>NUCLEOTIDE SEQUENCE [LARGE SCALE GENOMIC DNA]</scope>
    <source>
        <strain evidence="5">JCM 13318</strain>
    </source>
</reference>
<dbReference type="SMART" id="SM00382">
    <property type="entry name" value="AAA"/>
    <property type="match status" value="1"/>
</dbReference>
<organism evidence="4 5">
    <name type="scientific">Brevibacterium permense</name>
    <dbReference type="NCBI Taxonomy" id="234834"/>
    <lineage>
        <taxon>Bacteria</taxon>
        <taxon>Bacillati</taxon>
        <taxon>Actinomycetota</taxon>
        <taxon>Actinomycetes</taxon>
        <taxon>Micrococcales</taxon>
        <taxon>Brevibacteriaceae</taxon>
        <taxon>Brevibacterium</taxon>
    </lineage>
</organism>
<dbReference type="SUPFAM" id="SSF52540">
    <property type="entry name" value="P-loop containing nucleoside triphosphate hydrolases"/>
    <property type="match status" value="1"/>
</dbReference>
<protein>
    <recommendedName>
        <fullName evidence="3">AAA+ ATPase domain-containing protein</fullName>
    </recommendedName>
</protein>
<evidence type="ECO:0000313" key="4">
    <source>
        <dbReference type="EMBL" id="GAA1510902.1"/>
    </source>
</evidence>
<evidence type="ECO:0000256" key="2">
    <source>
        <dbReference type="ARBA" id="ARBA00022840"/>
    </source>
</evidence>
<keyword evidence="1" id="KW-0547">Nucleotide-binding</keyword>
<name>A0ABP4KW14_9MICO</name>
<comment type="caution">
    <text evidence="4">The sequence shown here is derived from an EMBL/GenBank/DDBJ whole genome shotgun (WGS) entry which is preliminary data.</text>
</comment>
<sequence length="290" mass="31586">MGAMAMESTTNTLAEGTDIDAPAVALHGWSLSGKQGDVFTDIDLEVPTGAIAVVRGPAGSGKTSLLLSLAGRMRVSDGEGRLGDIDIRKQARTVRGQVAVGHIGGLTDLEDDFTVAQHVAERQIMLQPWYKPWASKSTLREVIGLIRDTFTTATEIIDELPPGTFSKQDAQRADFLIDDDGEVFVSELSELQKFFLEFGLASLSRPPVVVIDNIDYLRESADRARAWAGILIYQQLRRSRDPEDLLTVIVSCEDSSELDIATRSLGSRAEPSIVELELPPHPPAHRGSKH</sequence>
<evidence type="ECO:0000259" key="3">
    <source>
        <dbReference type="SMART" id="SM00382"/>
    </source>
</evidence>
<accession>A0ABP4KW14</accession>
<evidence type="ECO:0000256" key="1">
    <source>
        <dbReference type="ARBA" id="ARBA00022741"/>
    </source>
</evidence>
<feature type="domain" description="AAA+ ATPase" evidence="3">
    <location>
        <begin position="48"/>
        <end position="280"/>
    </location>
</feature>
<dbReference type="EMBL" id="BAAALX010000004">
    <property type="protein sequence ID" value="GAA1510902.1"/>
    <property type="molecule type" value="Genomic_DNA"/>
</dbReference>
<gene>
    <name evidence="4" type="ORF">GCM10009690_12420</name>
</gene>
<dbReference type="InterPro" id="IPR027417">
    <property type="entry name" value="P-loop_NTPase"/>
</dbReference>